<keyword evidence="2 5" id="KW-0812">Transmembrane</keyword>
<protein>
    <recommendedName>
        <fullName evidence="6">G-protein coupled receptors family 1 profile domain-containing protein</fullName>
    </recommendedName>
</protein>
<feature type="transmembrane region" description="Helical" evidence="5">
    <location>
        <begin position="73"/>
        <end position="91"/>
    </location>
</feature>
<feature type="transmembrane region" description="Helical" evidence="5">
    <location>
        <begin position="139"/>
        <end position="157"/>
    </location>
</feature>
<comment type="caution">
    <text evidence="7">The sequence shown here is derived from an EMBL/GenBank/DDBJ whole genome shotgun (WGS) entry which is preliminary data.</text>
</comment>
<feature type="transmembrane region" description="Helical" evidence="5">
    <location>
        <begin position="42"/>
        <end position="61"/>
    </location>
</feature>
<dbReference type="EMBL" id="CAXLJM020000008">
    <property type="protein sequence ID" value="CAL8075548.1"/>
    <property type="molecule type" value="Genomic_DNA"/>
</dbReference>
<evidence type="ECO:0000256" key="4">
    <source>
        <dbReference type="ARBA" id="ARBA00023136"/>
    </source>
</evidence>
<gene>
    <name evidence="7" type="ORF">ODALV1_LOCUS3211</name>
</gene>
<dbReference type="InterPro" id="IPR052954">
    <property type="entry name" value="GPCR-Ligand_Int"/>
</dbReference>
<dbReference type="InterPro" id="IPR017452">
    <property type="entry name" value="GPCR_Rhodpsn_7TM"/>
</dbReference>
<evidence type="ECO:0000313" key="7">
    <source>
        <dbReference type="EMBL" id="CAL8075548.1"/>
    </source>
</evidence>
<dbReference type="Gene3D" id="1.20.1070.10">
    <property type="entry name" value="Rhodopsin 7-helix transmembrane proteins"/>
    <property type="match status" value="1"/>
</dbReference>
<feature type="transmembrane region" description="Helical" evidence="5">
    <location>
        <begin position="178"/>
        <end position="201"/>
    </location>
</feature>
<name>A0ABP1PSG0_9HEXA</name>
<accession>A0ABP1PSG0</accession>
<keyword evidence="8" id="KW-1185">Reference proteome</keyword>
<dbReference type="Proteomes" id="UP001642540">
    <property type="component" value="Unassembled WGS sequence"/>
</dbReference>
<evidence type="ECO:0000256" key="1">
    <source>
        <dbReference type="ARBA" id="ARBA00004370"/>
    </source>
</evidence>
<keyword evidence="4 5" id="KW-0472">Membrane</keyword>
<reference evidence="7 8" key="1">
    <citation type="submission" date="2024-08" db="EMBL/GenBank/DDBJ databases">
        <authorList>
            <person name="Cucini C."/>
            <person name="Frati F."/>
        </authorList>
    </citation>
    <scope>NUCLEOTIDE SEQUENCE [LARGE SCALE GENOMIC DNA]</scope>
</reference>
<dbReference type="PANTHER" id="PTHR46641">
    <property type="entry name" value="FMRFAMIDE RECEPTOR-RELATED"/>
    <property type="match status" value="1"/>
</dbReference>
<organism evidence="7 8">
    <name type="scientific">Orchesella dallaii</name>
    <dbReference type="NCBI Taxonomy" id="48710"/>
    <lineage>
        <taxon>Eukaryota</taxon>
        <taxon>Metazoa</taxon>
        <taxon>Ecdysozoa</taxon>
        <taxon>Arthropoda</taxon>
        <taxon>Hexapoda</taxon>
        <taxon>Collembola</taxon>
        <taxon>Entomobryomorpha</taxon>
        <taxon>Entomobryoidea</taxon>
        <taxon>Orchesellidae</taxon>
        <taxon>Orchesellinae</taxon>
        <taxon>Orchesella</taxon>
    </lineage>
</organism>
<feature type="transmembrane region" description="Helical" evidence="5">
    <location>
        <begin position="213"/>
        <end position="233"/>
    </location>
</feature>
<evidence type="ECO:0000259" key="6">
    <source>
        <dbReference type="PROSITE" id="PS50262"/>
    </source>
</evidence>
<sequence>MAMLASTVPVLYFQGRIGKGVVFIYFYIIAVNTMLLSRSTSIFTTVLITILNYISIAFPLTSVQWFTARRTKLLVLSSFLLSLCLGIPRYLSVFVGENHLKEEQFNVSRLNEFPNILKPTQFSRFFYGTLNGVHNQIDYWAPLPLLMIFILLSYWNVRKINKRRKDLNFNQKNDIQAVTMFLPVVIALFVCNISPIVYYSFMHFKGIIYREMFAMVCLSAALNSSLNFPIYYFRASNFRNEARSLLSQQSIPTIQVMSSLGE</sequence>
<comment type="subcellular location">
    <subcellularLocation>
        <location evidence="1">Membrane</location>
    </subcellularLocation>
</comment>
<evidence type="ECO:0000256" key="3">
    <source>
        <dbReference type="ARBA" id="ARBA00022989"/>
    </source>
</evidence>
<evidence type="ECO:0000256" key="2">
    <source>
        <dbReference type="ARBA" id="ARBA00022692"/>
    </source>
</evidence>
<dbReference type="SUPFAM" id="SSF81321">
    <property type="entry name" value="Family A G protein-coupled receptor-like"/>
    <property type="match status" value="1"/>
</dbReference>
<proteinExistence type="predicted"/>
<dbReference type="PROSITE" id="PS50262">
    <property type="entry name" value="G_PROTEIN_RECEP_F1_2"/>
    <property type="match status" value="1"/>
</dbReference>
<feature type="domain" description="G-protein coupled receptors family 1 profile" evidence="6">
    <location>
        <begin position="1"/>
        <end position="231"/>
    </location>
</feature>
<evidence type="ECO:0000313" key="8">
    <source>
        <dbReference type="Proteomes" id="UP001642540"/>
    </source>
</evidence>
<dbReference type="PANTHER" id="PTHR46641:SF2">
    <property type="entry name" value="FMRFAMIDE RECEPTOR"/>
    <property type="match status" value="1"/>
</dbReference>
<keyword evidence="3 5" id="KW-1133">Transmembrane helix</keyword>
<evidence type="ECO:0000256" key="5">
    <source>
        <dbReference type="SAM" id="Phobius"/>
    </source>
</evidence>